<dbReference type="SUPFAM" id="SSF53474">
    <property type="entry name" value="alpha/beta-Hydrolases"/>
    <property type="match status" value="1"/>
</dbReference>
<dbReference type="Pfam" id="PF20434">
    <property type="entry name" value="BD-FAE"/>
    <property type="match status" value="1"/>
</dbReference>
<proteinExistence type="predicted"/>
<reference evidence="5 6" key="1">
    <citation type="submission" date="2016-10" db="EMBL/GenBank/DDBJ databases">
        <authorList>
            <person name="Varghese N."/>
            <person name="Submissions S."/>
        </authorList>
    </citation>
    <scope>NUCLEOTIDE SEQUENCE [LARGE SCALE GENOMIC DNA]</scope>
    <source>
        <strain evidence="5 6">DSM 16525</strain>
    </source>
</reference>
<evidence type="ECO:0000313" key="5">
    <source>
        <dbReference type="EMBL" id="SET65254.1"/>
    </source>
</evidence>
<dbReference type="Proteomes" id="UP000183760">
    <property type="component" value="Unassembled WGS sequence"/>
</dbReference>
<feature type="domain" description="BD-FAE-like" evidence="3">
    <location>
        <begin position="133"/>
        <end position="332"/>
    </location>
</feature>
<dbReference type="RefSeq" id="WP_074951394.1">
    <property type="nucleotide sequence ID" value="NZ_BJXR01000013.1"/>
</dbReference>
<dbReference type="GO" id="GO:0016787">
    <property type="term" value="F:hydrolase activity"/>
    <property type="evidence" value="ECO:0007669"/>
    <property type="project" value="UniProtKB-KW"/>
</dbReference>
<dbReference type="InterPro" id="IPR049492">
    <property type="entry name" value="BD-FAE-like_dom"/>
</dbReference>
<dbReference type="AlphaFoldDB" id="A0A511SVC4"/>
<organism evidence="4 7">
    <name type="scientific">Myxococcus fulvus</name>
    <dbReference type="NCBI Taxonomy" id="33"/>
    <lineage>
        <taxon>Bacteria</taxon>
        <taxon>Pseudomonadati</taxon>
        <taxon>Myxococcota</taxon>
        <taxon>Myxococcia</taxon>
        <taxon>Myxococcales</taxon>
        <taxon>Cystobacterineae</taxon>
        <taxon>Myxococcaceae</taxon>
        <taxon>Myxococcus</taxon>
    </lineage>
</organism>
<sequence>MPTVLALLHILGCVLLAAVFFAPAGVPTLVHLLKGILREYSLVMLVPALLTTLVALWCAHVDVWKWLRWGSTASALVVGVLAVWPAASAWRMARANDLPLDLRAYLRPLVGARPLPSHTVRFAEVLERELHADIFLPQGAPSTPRPAVLYLHGGGWRGGERAYARAWADFFTAKGYVLIALDYRLFPPATGMSAPGDVKCGIRWVKDHAATHGIDPSRLVLFGESAGGHLAMLAGYSAGDSRLPSSCGASGDTSVAAVISFYAPGDLVAHAAHNADTLEGFTGAPLDGHRELYELLSPIHHIGRRSPPTLLLHGGADSVVPPEASQAMAARLAQFGGPHALFTLPYAEHGFDIWDGGFGRQLARGRVGHFLQQHVPVE</sequence>
<feature type="transmembrane region" description="Helical" evidence="2">
    <location>
        <begin position="66"/>
        <end position="87"/>
    </location>
</feature>
<keyword evidence="2" id="KW-0812">Transmembrane</keyword>
<feature type="transmembrane region" description="Helical" evidence="2">
    <location>
        <begin position="40"/>
        <end position="59"/>
    </location>
</feature>
<gene>
    <name evidence="4" type="ORF">MFU01_08930</name>
    <name evidence="5" type="ORF">SAMN05443572_1021023</name>
</gene>
<dbReference type="EMBL" id="BJXR01000013">
    <property type="protein sequence ID" value="GEN05856.1"/>
    <property type="molecule type" value="Genomic_DNA"/>
</dbReference>
<reference evidence="4 7" key="2">
    <citation type="submission" date="2019-07" db="EMBL/GenBank/DDBJ databases">
        <title>Whole genome shotgun sequence of Myxococcus fulvus NBRC 100333.</title>
        <authorList>
            <person name="Hosoyama A."/>
            <person name="Uohara A."/>
            <person name="Ohji S."/>
            <person name="Ichikawa N."/>
        </authorList>
    </citation>
    <scope>NUCLEOTIDE SEQUENCE [LARGE SCALE GENOMIC DNA]</scope>
    <source>
        <strain evidence="4 7">NBRC 100333</strain>
    </source>
</reference>
<name>A0A511SVC4_MYXFU</name>
<evidence type="ECO:0000259" key="3">
    <source>
        <dbReference type="Pfam" id="PF20434"/>
    </source>
</evidence>
<keyword evidence="2" id="KW-1133">Transmembrane helix</keyword>
<dbReference type="EMBL" id="FOIB01000002">
    <property type="protein sequence ID" value="SET65254.1"/>
    <property type="molecule type" value="Genomic_DNA"/>
</dbReference>
<comment type="caution">
    <text evidence="4">The sequence shown here is derived from an EMBL/GenBank/DDBJ whole genome shotgun (WGS) entry which is preliminary data.</text>
</comment>
<evidence type="ECO:0000256" key="1">
    <source>
        <dbReference type="ARBA" id="ARBA00022801"/>
    </source>
</evidence>
<dbReference type="STRING" id="1334629.MFUL124B02_36320"/>
<keyword evidence="1" id="KW-0378">Hydrolase</keyword>
<dbReference type="Proteomes" id="UP000321514">
    <property type="component" value="Unassembled WGS sequence"/>
</dbReference>
<protein>
    <submittedName>
        <fullName evidence="5">Acetyl esterase/lipase</fullName>
    </submittedName>
</protein>
<accession>A0A511SVC4</accession>
<evidence type="ECO:0000256" key="2">
    <source>
        <dbReference type="SAM" id="Phobius"/>
    </source>
</evidence>
<dbReference type="OrthoDB" id="9775851at2"/>
<keyword evidence="6" id="KW-1185">Reference proteome</keyword>
<evidence type="ECO:0000313" key="6">
    <source>
        <dbReference type="Proteomes" id="UP000183760"/>
    </source>
</evidence>
<evidence type="ECO:0000313" key="7">
    <source>
        <dbReference type="Proteomes" id="UP000321514"/>
    </source>
</evidence>
<dbReference type="InterPro" id="IPR029058">
    <property type="entry name" value="AB_hydrolase_fold"/>
</dbReference>
<dbReference type="InterPro" id="IPR050300">
    <property type="entry name" value="GDXG_lipolytic_enzyme"/>
</dbReference>
<dbReference type="PANTHER" id="PTHR48081">
    <property type="entry name" value="AB HYDROLASE SUPERFAMILY PROTEIN C4A8.06C"/>
    <property type="match status" value="1"/>
</dbReference>
<keyword evidence="2" id="KW-0472">Membrane</keyword>
<evidence type="ECO:0000313" key="4">
    <source>
        <dbReference type="EMBL" id="GEN05856.1"/>
    </source>
</evidence>
<dbReference type="Gene3D" id="3.40.50.1820">
    <property type="entry name" value="alpha/beta hydrolase"/>
    <property type="match status" value="1"/>
</dbReference>